<name>A0A163D5M1_9NEIS</name>
<dbReference type="PROSITE" id="PS51318">
    <property type="entry name" value="TAT"/>
    <property type="match status" value="1"/>
</dbReference>
<dbReference type="InterPro" id="IPR006311">
    <property type="entry name" value="TAT_signal"/>
</dbReference>
<dbReference type="PROSITE" id="PS51257">
    <property type="entry name" value="PROKAR_LIPOPROTEIN"/>
    <property type="match status" value="1"/>
</dbReference>
<evidence type="ECO:0000313" key="4">
    <source>
        <dbReference type="Proteomes" id="UP000076625"/>
    </source>
</evidence>
<dbReference type="Proteomes" id="UP000076625">
    <property type="component" value="Unassembled WGS sequence"/>
</dbReference>
<accession>A0A163D5M1</accession>
<dbReference type="AlphaFoldDB" id="A0A163D5M1"/>
<feature type="domain" description="Lipoprotein LPP20-like" evidence="2">
    <location>
        <begin position="98"/>
        <end position="171"/>
    </location>
</feature>
<keyword evidence="1" id="KW-0732">Signal</keyword>
<feature type="chain" id="PRO_5007842205" description="Lipoprotein LPP20-like domain-containing protein" evidence="1">
    <location>
        <begin position="25"/>
        <end position="225"/>
    </location>
</feature>
<dbReference type="OrthoDB" id="7348506at2"/>
<dbReference type="STRING" id="1452487.AVW16_07590"/>
<dbReference type="Pfam" id="PF02169">
    <property type="entry name" value="LPP20"/>
    <property type="match status" value="1"/>
</dbReference>
<evidence type="ECO:0000259" key="2">
    <source>
        <dbReference type="Pfam" id="PF02169"/>
    </source>
</evidence>
<dbReference type="RefSeq" id="WP_066610631.1">
    <property type="nucleotide sequence ID" value="NZ_LQQU01000011.1"/>
</dbReference>
<protein>
    <recommendedName>
        <fullName evidence="2">Lipoprotein LPP20-like domain-containing protein</fullName>
    </recommendedName>
</protein>
<gene>
    <name evidence="3" type="ORF">AVW16_07590</name>
</gene>
<reference evidence="4" key="1">
    <citation type="submission" date="2016-01" db="EMBL/GenBank/DDBJ databases">
        <title>Draft genome of Chromobacterium sp. F49.</title>
        <authorList>
            <person name="Hong K.W."/>
        </authorList>
    </citation>
    <scope>NUCLEOTIDE SEQUENCE [LARGE SCALE GENOMIC DNA]</scope>
    <source>
        <strain evidence="4">CN10</strain>
    </source>
</reference>
<organism evidence="3 4">
    <name type="scientific">Crenobacter luteus</name>
    <dbReference type="NCBI Taxonomy" id="1452487"/>
    <lineage>
        <taxon>Bacteria</taxon>
        <taxon>Pseudomonadati</taxon>
        <taxon>Pseudomonadota</taxon>
        <taxon>Betaproteobacteria</taxon>
        <taxon>Neisseriales</taxon>
        <taxon>Neisseriaceae</taxon>
        <taxon>Crenobacter</taxon>
    </lineage>
</organism>
<evidence type="ECO:0000256" key="1">
    <source>
        <dbReference type="SAM" id="SignalP"/>
    </source>
</evidence>
<sequence>MNAALTRRLALSSLVVMLAACAQAAPPVAATPAAAAGAGAAPAQTGVGYVGQGGEAAAAVDERTVVKEVVREVNPYRPIVIRVTGVGAAPGGQGLSLSQKKLLSMRAARLDAYRSVAEQVQGVRLVGGSSVSNLVAQNDAFRVYVDGYLRGVRVLSNTVKGDGSSEATAEITLEQDFYQAYKQALLTNGSVKKAAEMVPVVGSECPAGRCGEERPSLGNNYYLAQ</sequence>
<proteinExistence type="predicted"/>
<feature type="signal peptide" evidence="1">
    <location>
        <begin position="1"/>
        <end position="24"/>
    </location>
</feature>
<evidence type="ECO:0000313" key="3">
    <source>
        <dbReference type="EMBL" id="KZE33916.1"/>
    </source>
</evidence>
<dbReference type="EMBL" id="LQQU01000011">
    <property type="protein sequence ID" value="KZE33916.1"/>
    <property type="molecule type" value="Genomic_DNA"/>
</dbReference>
<keyword evidence="4" id="KW-1185">Reference proteome</keyword>
<dbReference type="InterPro" id="IPR024952">
    <property type="entry name" value="LPP20-like_dom"/>
</dbReference>
<comment type="caution">
    <text evidence="3">The sequence shown here is derived from an EMBL/GenBank/DDBJ whole genome shotgun (WGS) entry which is preliminary data.</text>
</comment>